<keyword evidence="2" id="KW-1133">Transmembrane helix</keyword>
<evidence type="ECO:0000259" key="3">
    <source>
        <dbReference type="Pfam" id="PF20990"/>
    </source>
</evidence>
<dbReference type="OrthoDB" id="143710at2"/>
<protein>
    <recommendedName>
        <fullName evidence="3">Predicted membrane protein YciQ-like C-terminal domain-containing protein</fullName>
    </recommendedName>
</protein>
<dbReference type="EMBL" id="PYHR01000002">
    <property type="protein sequence ID" value="PWD50218.1"/>
    <property type="molecule type" value="Genomic_DNA"/>
</dbReference>
<feature type="region of interest" description="Disordered" evidence="1">
    <location>
        <begin position="312"/>
        <end position="341"/>
    </location>
</feature>
<proteinExistence type="predicted"/>
<keyword evidence="2" id="KW-0812">Transmembrane</keyword>
<accession>A0A2U1ZTA7</accession>
<evidence type="ECO:0000256" key="1">
    <source>
        <dbReference type="SAM" id="MobiDB-lite"/>
    </source>
</evidence>
<dbReference type="Proteomes" id="UP000245166">
    <property type="component" value="Unassembled WGS sequence"/>
</dbReference>
<keyword evidence="2" id="KW-0472">Membrane</keyword>
<reference evidence="4 5" key="1">
    <citation type="submission" date="2018-03" db="EMBL/GenBank/DDBJ databases">
        <title>Genome assembly of novel Miniimonas species PCH200.</title>
        <authorList>
            <person name="Thakur V."/>
            <person name="Kumar V."/>
            <person name="Singh D."/>
        </authorList>
    </citation>
    <scope>NUCLEOTIDE SEQUENCE [LARGE SCALE GENOMIC DNA]</scope>
    <source>
        <strain evidence="4 5">PCH200</strain>
    </source>
</reference>
<feature type="transmembrane region" description="Helical" evidence="2">
    <location>
        <begin position="155"/>
        <end position="175"/>
    </location>
</feature>
<evidence type="ECO:0000313" key="5">
    <source>
        <dbReference type="Proteomes" id="UP000245166"/>
    </source>
</evidence>
<organism evidence="4 5">
    <name type="scientific">Serinibacter arcticus</name>
    <dbReference type="NCBI Taxonomy" id="1655435"/>
    <lineage>
        <taxon>Bacteria</taxon>
        <taxon>Bacillati</taxon>
        <taxon>Actinomycetota</taxon>
        <taxon>Actinomycetes</taxon>
        <taxon>Micrococcales</taxon>
        <taxon>Beutenbergiaceae</taxon>
        <taxon>Serinibacter</taxon>
    </lineage>
</organism>
<sequence length="341" mass="35526">MPEGFRTEPPAGVPAGEFGTLIDERAQTHDVVAVLLDLAVRGVIHIEVVPATVDGDDEDGDDLAGDDLDPDDRDPDDRDPDDRDFQLVRAPGPHDLRPYERTLVEGIFGDEDVVLVSLASGEIAAAIAQAQKDLDDAVTEQGWFAGSPRRVRGRWYLAGIGLILAGLVGTAALALTVGWGLVGIAVLAVGIVTTAVAGSMPTRTARGSELTREAREFERFLTDVTSETPAWAAGSERLVPSVFEAYLPYAVALRLEQRWTDAFAGAVRRGELVQPVWFTSPAYLAYPGVWAMGDLGRSLGDLTSGVASATTVTAPGSGSSGGATWSGSVGGGVGGGGGGGW</sequence>
<feature type="compositionally biased region" description="Basic and acidic residues" evidence="1">
    <location>
        <begin position="80"/>
        <end position="93"/>
    </location>
</feature>
<feature type="compositionally biased region" description="Gly residues" evidence="1">
    <location>
        <begin position="328"/>
        <end position="341"/>
    </location>
</feature>
<feature type="compositionally biased region" description="Acidic residues" evidence="1">
    <location>
        <begin position="54"/>
        <end position="79"/>
    </location>
</feature>
<feature type="domain" description="Predicted membrane protein YciQ-like C-terminal" evidence="3">
    <location>
        <begin position="5"/>
        <end position="263"/>
    </location>
</feature>
<dbReference type="InterPro" id="IPR048389">
    <property type="entry name" value="YciQ-like_C"/>
</dbReference>
<keyword evidence="5" id="KW-1185">Reference proteome</keyword>
<name>A0A2U1ZTA7_9MICO</name>
<feature type="region of interest" description="Disordered" evidence="1">
    <location>
        <begin position="53"/>
        <end position="93"/>
    </location>
</feature>
<gene>
    <name evidence="4" type="ORF">C8046_05615</name>
</gene>
<evidence type="ECO:0000313" key="4">
    <source>
        <dbReference type="EMBL" id="PWD50218.1"/>
    </source>
</evidence>
<evidence type="ECO:0000256" key="2">
    <source>
        <dbReference type="SAM" id="Phobius"/>
    </source>
</evidence>
<dbReference type="Pfam" id="PF20990">
    <property type="entry name" value="DUF2207_C"/>
    <property type="match status" value="1"/>
</dbReference>
<dbReference type="RefSeq" id="WP_109228601.1">
    <property type="nucleotide sequence ID" value="NZ_PYHR01000002.1"/>
</dbReference>
<dbReference type="AlphaFoldDB" id="A0A2U1ZTA7"/>
<comment type="caution">
    <text evidence="4">The sequence shown here is derived from an EMBL/GenBank/DDBJ whole genome shotgun (WGS) entry which is preliminary data.</text>
</comment>
<feature type="transmembrane region" description="Helical" evidence="2">
    <location>
        <begin position="181"/>
        <end position="200"/>
    </location>
</feature>
<feature type="compositionally biased region" description="Low complexity" evidence="1">
    <location>
        <begin position="312"/>
        <end position="327"/>
    </location>
</feature>